<evidence type="ECO:0000256" key="1">
    <source>
        <dbReference type="PIRSR" id="PIRSR640198-1"/>
    </source>
</evidence>
<gene>
    <name evidence="4" type="ORF">Tci_890304</name>
</gene>
<proteinExistence type="predicted"/>
<accession>A0A699U518</accession>
<feature type="active site" evidence="1">
    <location>
        <position position="53"/>
    </location>
</feature>
<keyword evidence="2" id="KW-0547">Nucleotide-binding</keyword>
<dbReference type="InterPro" id="IPR036597">
    <property type="entry name" value="Fido-like_dom_sf"/>
</dbReference>
<feature type="domain" description="Fido" evidence="3">
    <location>
        <begin position="1"/>
        <end position="107"/>
    </location>
</feature>
<evidence type="ECO:0000256" key="2">
    <source>
        <dbReference type="PIRSR" id="PIRSR640198-2"/>
    </source>
</evidence>
<dbReference type="PANTHER" id="PTHR13504:SF38">
    <property type="entry name" value="FIDO DOMAIN-CONTAINING PROTEIN"/>
    <property type="match status" value="1"/>
</dbReference>
<reference evidence="4" key="1">
    <citation type="journal article" date="2019" name="Sci. Rep.">
        <title>Draft genome of Tanacetum cinerariifolium, the natural source of mosquito coil.</title>
        <authorList>
            <person name="Yamashiro T."/>
            <person name="Shiraishi A."/>
            <person name="Satake H."/>
            <person name="Nakayama K."/>
        </authorList>
    </citation>
    <scope>NUCLEOTIDE SEQUENCE</scope>
</reference>
<evidence type="ECO:0000313" key="4">
    <source>
        <dbReference type="EMBL" id="GFD18335.1"/>
    </source>
</evidence>
<dbReference type="Gene3D" id="1.10.3290.10">
    <property type="entry name" value="Fido-like domain"/>
    <property type="match status" value="1"/>
</dbReference>
<name>A0A699U518_TANCI</name>
<dbReference type="InterPro" id="IPR003812">
    <property type="entry name" value="Fido"/>
</dbReference>
<dbReference type="AlphaFoldDB" id="A0A699U518"/>
<dbReference type="SUPFAM" id="SSF140931">
    <property type="entry name" value="Fic-like"/>
    <property type="match status" value="1"/>
</dbReference>
<sequence length="107" mass="12089">PNVGDFLPPAFQQVPTLLYQFAEEVQYRQQSIRTEAELVALLAYAHHRFVAIHPFTNGNGRTARLLTNFLAFRHGYQEVALYQRAAGEGREVYLRAIKAGNSLDAIN</sequence>
<dbReference type="PROSITE" id="PS51459">
    <property type="entry name" value="FIDO"/>
    <property type="match status" value="1"/>
</dbReference>
<feature type="binding site" evidence="2">
    <location>
        <position position="101"/>
    </location>
    <ligand>
        <name>ATP</name>
        <dbReference type="ChEBI" id="CHEBI:30616"/>
    </ligand>
</feature>
<protein>
    <recommendedName>
        <fullName evidence="3">Fido domain-containing protein</fullName>
    </recommendedName>
</protein>
<dbReference type="Pfam" id="PF02661">
    <property type="entry name" value="Fic"/>
    <property type="match status" value="1"/>
</dbReference>
<dbReference type="PANTHER" id="PTHR13504">
    <property type="entry name" value="FIDO DOMAIN-CONTAINING PROTEIN DDB_G0283145"/>
    <property type="match status" value="1"/>
</dbReference>
<dbReference type="EMBL" id="BKCJ011306870">
    <property type="protein sequence ID" value="GFD18335.1"/>
    <property type="molecule type" value="Genomic_DNA"/>
</dbReference>
<feature type="non-terminal residue" evidence="4">
    <location>
        <position position="1"/>
    </location>
</feature>
<dbReference type="InterPro" id="IPR040198">
    <property type="entry name" value="Fido_containing"/>
</dbReference>
<comment type="caution">
    <text evidence="4">The sequence shown here is derived from an EMBL/GenBank/DDBJ whole genome shotgun (WGS) entry which is preliminary data.</text>
</comment>
<organism evidence="4">
    <name type="scientific">Tanacetum cinerariifolium</name>
    <name type="common">Dalmatian daisy</name>
    <name type="synonym">Chrysanthemum cinerariifolium</name>
    <dbReference type="NCBI Taxonomy" id="118510"/>
    <lineage>
        <taxon>Eukaryota</taxon>
        <taxon>Viridiplantae</taxon>
        <taxon>Streptophyta</taxon>
        <taxon>Embryophyta</taxon>
        <taxon>Tracheophyta</taxon>
        <taxon>Spermatophyta</taxon>
        <taxon>Magnoliopsida</taxon>
        <taxon>eudicotyledons</taxon>
        <taxon>Gunneridae</taxon>
        <taxon>Pentapetalae</taxon>
        <taxon>asterids</taxon>
        <taxon>campanulids</taxon>
        <taxon>Asterales</taxon>
        <taxon>Asteraceae</taxon>
        <taxon>Asteroideae</taxon>
        <taxon>Anthemideae</taxon>
        <taxon>Anthemidinae</taxon>
        <taxon>Tanacetum</taxon>
    </lineage>
</organism>
<dbReference type="GO" id="GO:0005524">
    <property type="term" value="F:ATP binding"/>
    <property type="evidence" value="ECO:0007669"/>
    <property type="project" value="UniProtKB-KW"/>
</dbReference>
<keyword evidence="2" id="KW-0067">ATP-binding</keyword>
<evidence type="ECO:0000259" key="3">
    <source>
        <dbReference type="PROSITE" id="PS51459"/>
    </source>
</evidence>